<evidence type="ECO:0000313" key="3">
    <source>
        <dbReference type="Proteomes" id="UP000195521"/>
    </source>
</evidence>
<name>A0A1Y1JNI5_PLAGO</name>
<protein>
    <submittedName>
        <fullName evidence="2">Variable surface protein</fullName>
    </submittedName>
</protein>
<keyword evidence="1" id="KW-0472">Membrane</keyword>
<feature type="transmembrane region" description="Helical" evidence="1">
    <location>
        <begin position="230"/>
        <end position="248"/>
    </location>
</feature>
<dbReference type="AlphaFoldDB" id="A0A1Y1JNI5"/>
<dbReference type="OrthoDB" id="10624867at2759"/>
<keyword evidence="1" id="KW-0812">Transmembrane</keyword>
<dbReference type="RefSeq" id="XP_028546620.1">
    <property type="nucleotide sequence ID" value="XM_028690819.1"/>
</dbReference>
<evidence type="ECO:0000256" key="1">
    <source>
        <dbReference type="SAM" id="Phobius"/>
    </source>
</evidence>
<sequence>MRKTIYAYMNRFPKCKEIIDKYNDRENTLWESLCNKIKTDNSHFISSSNIGICYQTMQYLGHTSSDNNSFEEERCKYLYYWLYKKFKDKNNTENINSFYRKLIEKFNADPENHNAPKICLRDKGTIPEDELKNLEDIYDIETKLQKLKLFNACDKTNRCDCAEECAKKYKHIMDVCNSSYDDDLHKKLEHFKEEFINLELTTHCDNVRDIIYPPSQNFSQRMPSASKNSAHRFIIPTILIIIIPLILFV</sequence>
<accession>A0A1Y1JNI5</accession>
<gene>
    <name evidence="2" type="ORF">PGO_000695</name>
</gene>
<organism evidence="2 3">
    <name type="scientific">Plasmodium gonderi</name>
    <dbReference type="NCBI Taxonomy" id="77519"/>
    <lineage>
        <taxon>Eukaryota</taxon>
        <taxon>Sar</taxon>
        <taxon>Alveolata</taxon>
        <taxon>Apicomplexa</taxon>
        <taxon>Aconoidasida</taxon>
        <taxon>Haemosporida</taxon>
        <taxon>Plasmodiidae</taxon>
        <taxon>Plasmodium</taxon>
        <taxon>Plasmodium (Plasmodium)</taxon>
    </lineage>
</organism>
<feature type="non-terminal residue" evidence="2">
    <location>
        <position position="249"/>
    </location>
</feature>
<keyword evidence="1" id="KW-1133">Transmembrane helix</keyword>
<proteinExistence type="predicted"/>
<keyword evidence="3" id="KW-1185">Reference proteome</keyword>
<comment type="caution">
    <text evidence="2">The sequence shown here is derived from an EMBL/GenBank/DDBJ whole genome shotgun (WGS) entry which is preliminary data.</text>
</comment>
<dbReference type="GeneID" id="39744839"/>
<dbReference type="Proteomes" id="UP000195521">
    <property type="component" value="Unassembled WGS sequence"/>
</dbReference>
<evidence type="ECO:0000313" key="2">
    <source>
        <dbReference type="EMBL" id="GAW84031.1"/>
    </source>
</evidence>
<reference evidence="3" key="1">
    <citation type="submission" date="2017-04" db="EMBL/GenBank/DDBJ databases">
        <title>Plasmodium gonderi genome.</title>
        <authorList>
            <person name="Arisue N."/>
            <person name="Honma H."/>
            <person name="Kawai S."/>
            <person name="Tougan T."/>
            <person name="Tanabe K."/>
            <person name="Horii T."/>
        </authorList>
    </citation>
    <scope>NUCLEOTIDE SEQUENCE [LARGE SCALE GENOMIC DNA]</scope>
    <source>
        <strain evidence="3">ATCC 30045</strain>
    </source>
</reference>
<dbReference type="EMBL" id="BDQF01000070">
    <property type="protein sequence ID" value="GAW84031.1"/>
    <property type="molecule type" value="Genomic_DNA"/>
</dbReference>